<sequence length="122" mass="13029">MTNNVHRLATEQRGRRALGVRTARQLREAEHNLDRALADKLALGQMLLSGRIEARMGVAVGQSVIADIARAFSLAVEAREALGAAHNGLAEVAADQGIVWNFDGPGETKPGERPLLSEPVPS</sequence>
<feature type="region of interest" description="Disordered" evidence="1">
    <location>
        <begin position="103"/>
        <end position="122"/>
    </location>
</feature>
<evidence type="ECO:0000313" key="2">
    <source>
        <dbReference type="EMBL" id="MFC5345097.1"/>
    </source>
</evidence>
<evidence type="ECO:0000313" key="3">
    <source>
        <dbReference type="Proteomes" id="UP001596152"/>
    </source>
</evidence>
<accession>A0ABW0FUE4</accession>
<name>A0ABW0FUE4_9CAUL</name>
<dbReference type="Proteomes" id="UP001596152">
    <property type="component" value="Unassembled WGS sequence"/>
</dbReference>
<evidence type="ECO:0000256" key="1">
    <source>
        <dbReference type="SAM" id="MobiDB-lite"/>
    </source>
</evidence>
<keyword evidence="3" id="KW-1185">Reference proteome</keyword>
<comment type="caution">
    <text evidence="2">The sequence shown here is derived from an EMBL/GenBank/DDBJ whole genome shotgun (WGS) entry which is preliminary data.</text>
</comment>
<proteinExistence type="predicted"/>
<dbReference type="EMBL" id="JBHSLF010000025">
    <property type="protein sequence ID" value="MFC5345097.1"/>
    <property type="molecule type" value="Genomic_DNA"/>
</dbReference>
<dbReference type="RefSeq" id="WP_374038177.1">
    <property type="nucleotide sequence ID" value="NZ_CP169082.1"/>
</dbReference>
<protein>
    <submittedName>
        <fullName evidence="2">Uncharacterized protein</fullName>
    </submittedName>
</protein>
<organism evidence="2 3">
    <name type="scientific">Brevundimonas staleyi</name>
    <dbReference type="NCBI Taxonomy" id="74326"/>
    <lineage>
        <taxon>Bacteria</taxon>
        <taxon>Pseudomonadati</taxon>
        <taxon>Pseudomonadota</taxon>
        <taxon>Alphaproteobacteria</taxon>
        <taxon>Caulobacterales</taxon>
        <taxon>Caulobacteraceae</taxon>
        <taxon>Brevundimonas</taxon>
    </lineage>
</organism>
<reference evidence="3" key="1">
    <citation type="journal article" date="2019" name="Int. J. Syst. Evol. Microbiol.">
        <title>The Global Catalogue of Microorganisms (GCM) 10K type strain sequencing project: providing services to taxonomists for standard genome sequencing and annotation.</title>
        <authorList>
            <consortium name="The Broad Institute Genomics Platform"/>
            <consortium name="The Broad Institute Genome Sequencing Center for Infectious Disease"/>
            <person name="Wu L."/>
            <person name="Ma J."/>
        </authorList>
    </citation>
    <scope>NUCLEOTIDE SEQUENCE [LARGE SCALE GENOMIC DNA]</scope>
    <source>
        <strain evidence="3">JCM 12125</strain>
    </source>
</reference>
<gene>
    <name evidence="2" type="ORF">ACFPIE_14325</name>
</gene>